<dbReference type="EMBL" id="CAJVQB010001328">
    <property type="protein sequence ID" value="CAG8531229.1"/>
    <property type="molecule type" value="Genomic_DNA"/>
</dbReference>
<organism evidence="1 2">
    <name type="scientific">Gigaspora margarita</name>
    <dbReference type="NCBI Taxonomy" id="4874"/>
    <lineage>
        <taxon>Eukaryota</taxon>
        <taxon>Fungi</taxon>
        <taxon>Fungi incertae sedis</taxon>
        <taxon>Mucoromycota</taxon>
        <taxon>Glomeromycotina</taxon>
        <taxon>Glomeromycetes</taxon>
        <taxon>Diversisporales</taxon>
        <taxon>Gigasporaceae</taxon>
        <taxon>Gigaspora</taxon>
    </lineage>
</organism>
<dbReference type="SUPFAM" id="SSF52058">
    <property type="entry name" value="L domain-like"/>
    <property type="match status" value="1"/>
</dbReference>
<comment type="caution">
    <text evidence="1">The sequence shown here is derived from an EMBL/GenBank/DDBJ whole genome shotgun (WGS) entry which is preliminary data.</text>
</comment>
<evidence type="ECO:0000313" key="1">
    <source>
        <dbReference type="EMBL" id="CAG8531229.1"/>
    </source>
</evidence>
<dbReference type="Gene3D" id="3.80.10.10">
    <property type="entry name" value="Ribonuclease Inhibitor"/>
    <property type="match status" value="1"/>
</dbReference>
<protein>
    <submittedName>
        <fullName evidence="1">33248_t:CDS:1</fullName>
    </submittedName>
</protein>
<dbReference type="Proteomes" id="UP000789901">
    <property type="component" value="Unassembled WGS sequence"/>
</dbReference>
<feature type="non-terminal residue" evidence="1">
    <location>
        <position position="250"/>
    </location>
</feature>
<dbReference type="InterPro" id="IPR032675">
    <property type="entry name" value="LRR_dom_sf"/>
</dbReference>
<evidence type="ECO:0000313" key="2">
    <source>
        <dbReference type="Proteomes" id="UP000789901"/>
    </source>
</evidence>
<proteinExistence type="predicted"/>
<gene>
    <name evidence="1" type="ORF">GMARGA_LOCUS3631</name>
</gene>
<keyword evidence="2" id="KW-1185">Reference proteome</keyword>
<reference evidence="1 2" key="1">
    <citation type="submission" date="2021-06" db="EMBL/GenBank/DDBJ databases">
        <authorList>
            <person name="Kallberg Y."/>
            <person name="Tangrot J."/>
            <person name="Rosling A."/>
        </authorList>
    </citation>
    <scope>NUCLEOTIDE SEQUENCE [LARGE SCALE GENOMIC DNA]</scope>
    <source>
        <strain evidence="1 2">120-4 pot B 10/14</strain>
    </source>
</reference>
<name>A0ABM8W5L8_GIGMA</name>
<accession>A0ABM8W5L8</accession>
<sequence length="250" mass="29399">MFLVIFEEFFSLPSPNVLKLSGFTNSVKLNFKYTSLEQITYLGLNDCINLEEINIQYNRLEELDASNLDKLRKLDLFSRTLKRLILGKKKQHLSYLSCNHNQLTCLDFNALEPKILSYLSLTNNNFSDQDLVIFIKFTNLRLLSVGYYEYNGKKNNNQFYGSQIFWQGLRNLNKLRSLYVNNIRLSKEKHKDLEKGYFCELGINIDFLFIRNLKNLWYISCTLESQLAIWLGKSGLYQGTAANKTEWFRN</sequence>